<dbReference type="Proteomes" id="UP000011625">
    <property type="component" value="Unassembled WGS sequence"/>
</dbReference>
<dbReference type="EMBL" id="AOME01000108">
    <property type="protein sequence ID" value="EMA47791.1"/>
    <property type="molecule type" value="Genomic_DNA"/>
</dbReference>
<evidence type="ECO:0000313" key="2">
    <source>
        <dbReference type="EMBL" id="EMA47791.1"/>
    </source>
</evidence>
<dbReference type="PATRIC" id="fig|1227456.3.peg.4186"/>
<gene>
    <name evidence="2" type="ORF">C450_20771</name>
</gene>
<dbReference type="AlphaFoldDB" id="M0MQ81"/>
<feature type="domain" description="DUF8025" evidence="1">
    <location>
        <begin position="39"/>
        <end position="153"/>
    </location>
</feature>
<evidence type="ECO:0000313" key="3">
    <source>
        <dbReference type="Proteomes" id="UP000011625"/>
    </source>
</evidence>
<evidence type="ECO:0000259" key="1">
    <source>
        <dbReference type="Pfam" id="PF26068"/>
    </source>
</evidence>
<protein>
    <recommendedName>
        <fullName evidence="1">DUF8025 domain-containing protein</fullName>
    </recommendedName>
</protein>
<dbReference type="InterPro" id="IPR058338">
    <property type="entry name" value="DUF8025"/>
</dbReference>
<dbReference type="RefSeq" id="WP_005047082.1">
    <property type="nucleotide sequence ID" value="NZ_AOME01000108.1"/>
</dbReference>
<dbReference type="Pfam" id="PF26068">
    <property type="entry name" value="DUF8025"/>
    <property type="match status" value="1"/>
</dbReference>
<accession>M0MQ81</accession>
<proteinExistence type="predicted"/>
<keyword evidence="3" id="KW-1185">Reference proteome</keyword>
<sequence length="154" mass="17074">MSDTDAFADAPLGDEAIRGTRTYEEVLYSEAHAERTVPVNVLSGERTRQIAGSVERAKAFVDDDPRRVAVPQTTEAQIETQSAPYISTVFYNSKVVRGKIVGESDYGRPEFTNDGHALEWTYRAAVQADAYEVQLVEADYDTGNVTIHVEQADR</sequence>
<comment type="caution">
    <text evidence="2">The sequence shown here is derived from an EMBL/GenBank/DDBJ whole genome shotgun (WGS) entry which is preliminary data.</text>
</comment>
<dbReference type="OrthoDB" id="214345at2157"/>
<reference evidence="2 3" key="1">
    <citation type="journal article" date="2014" name="PLoS Genet.">
        <title>Phylogenetically driven sequencing of extremely halophilic archaea reveals strategies for static and dynamic osmo-response.</title>
        <authorList>
            <person name="Becker E.A."/>
            <person name="Seitzer P.M."/>
            <person name="Tritt A."/>
            <person name="Larsen D."/>
            <person name="Krusor M."/>
            <person name="Yao A.I."/>
            <person name="Wu D."/>
            <person name="Madern D."/>
            <person name="Eisen J.A."/>
            <person name="Darling A.E."/>
            <person name="Facciotti M.T."/>
        </authorList>
    </citation>
    <scope>NUCLEOTIDE SEQUENCE [LARGE SCALE GENOMIC DNA]</scope>
    <source>
        <strain evidence="2 3">DSM 8989</strain>
    </source>
</reference>
<dbReference type="STRING" id="1227456.C450_20771"/>
<organism evidence="2 3">
    <name type="scientific">Halococcus salifodinae DSM 8989</name>
    <dbReference type="NCBI Taxonomy" id="1227456"/>
    <lineage>
        <taxon>Archaea</taxon>
        <taxon>Methanobacteriati</taxon>
        <taxon>Methanobacteriota</taxon>
        <taxon>Stenosarchaea group</taxon>
        <taxon>Halobacteria</taxon>
        <taxon>Halobacteriales</taxon>
        <taxon>Halococcaceae</taxon>
        <taxon>Halococcus</taxon>
    </lineage>
</organism>
<name>M0MQ81_9EURY</name>